<name>A0A0P0RPK5_9BURK</name>
<dbReference type="InterPro" id="IPR014710">
    <property type="entry name" value="RmlC-like_jellyroll"/>
</dbReference>
<dbReference type="RefSeq" id="WP_035993399.1">
    <property type="nucleotide sequence ID" value="NZ_CP012748.1"/>
</dbReference>
<organism evidence="2 3">
    <name type="scientific">Paraburkholderia caribensis MBA4</name>
    <dbReference type="NCBI Taxonomy" id="1323664"/>
    <lineage>
        <taxon>Bacteria</taxon>
        <taxon>Pseudomonadati</taxon>
        <taxon>Pseudomonadota</taxon>
        <taxon>Betaproteobacteria</taxon>
        <taxon>Burkholderiales</taxon>
        <taxon>Burkholderiaceae</taxon>
        <taxon>Paraburkholderia</taxon>
    </lineage>
</organism>
<keyword evidence="2" id="KW-0614">Plasmid</keyword>
<dbReference type="Gene3D" id="2.60.120.10">
    <property type="entry name" value="Jelly Rolls"/>
    <property type="match status" value="1"/>
</dbReference>
<dbReference type="AlphaFoldDB" id="A0A0P0RPK5"/>
<evidence type="ECO:0000313" key="2">
    <source>
        <dbReference type="EMBL" id="ALL70884.1"/>
    </source>
</evidence>
<dbReference type="GO" id="GO:0016853">
    <property type="term" value="F:isomerase activity"/>
    <property type="evidence" value="ECO:0007669"/>
    <property type="project" value="UniProtKB-KW"/>
</dbReference>
<accession>A0A0P0RPK5</accession>
<proteinExistence type="predicted"/>
<keyword evidence="2" id="KW-0413">Isomerase</keyword>
<dbReference type="GO" id="GO:0016779">
    <property type="term" value="F:nucleotidyltransferase activity"/>
    <property type="evidence" value="ECO:0007669"/>
    <property type="project" value="InterPro"/>
</dbReference>
<dbReference type="InterPro" id="IPR011051">
    <property type="entry name" value="RmlC_Cupin_sf"/>
</dbReference>
<dbReference type="SUPFAM" id="SSF51182">
    <property type="entry name" value="RmlC-like cupins"/>
    <property type="match status" value="1"/>
</dbReference>
<reference evidence="2 3" key="1">
    <citation type="journal article" date="2014" name="Genome Announc.">
        <title>Draft Genome Sequence of the Haloacid-Degrading Burkholderia caribensis Strain MBA4.</title>
        <authorList>
            <person name="Pan Y."/>
            <person name="Kong K.F."/>
            <person name="Tsang J.S."/>
        </authorList>
    </citation>
    <scope>NUCLEOTIDE SEQUENCE [LARGE SCALE GENOMIC DNA]</scope>
    <source>
        <strain evidence="2 3">MBA4</strain>
        <plasmid evidence="3">Plasmid</plasmid>
    </source>
</reference>
<gene>
    <name evidence="2" type="ORF">K788_0007017</name>
</gene>
<dbReference type="InterPro" id="IPR001538">
    <property type="entry name" value="Man6P_isomerase-2_C"/>
</dbReference>
<evidence type="ECO:0000259" key="1">
    <source>
        <dbReference type="Pfam" id="PF01050"/>
    </source>
</evidence>
<evidence type="ECO:0000313" key="3">
    <source>
        <dbReference type="Proteomes" id="UP000019146"/>
    </source>
</evidence>
<sequence length="109" mass="12213">MNDKDIPLANSKVRYKTLLVEGDYAVSQTTVLPGGETAWHHHTKVRDRFVVVQGVLTVETKTGALVDTRRVDDHYTVEPGVIHHVRNETLHDVVYINIQSGGERDIVLA</sequence>
<dbReference type="Pfam" id="PF01050">
    <property type="entry name" value="MannoseP_isomer"/>
    <property type="match status" value="1"/>
</dbReference>
<dbReference type="EMBL" id="CP012748">
    <property type="protein sequence ID" value="ALL70884.1"/>
    <property type="molecule type" value="Genomic_DNA"/>
</dbReference>
<dbReference type="GO" id="GO:0005976">
    <property type="term" value="P:polysaccharide metabolic process"/>
    <property type="evidence" value="ECO:0007669"/>
    <property type="project" value="InterPro"/>
</dbReference>
<feature type="domain" description="Mannose-6-phosphate isomerase type II C-terminal" evidence="1">
    <location>
        <begin position="14"/>
        <end position="103"/>
    </location>
</feature>
<protein>
    <submittedName>
        <fullName evidence="2">Mannose-6-phosphate isomerase</fullName>
    </submittedName>
</protein>
<dbReference type="GeneID" id="69974298"/>
<dbReference type="Proteomes" id="UP000019146">
    <property type="component" value="Plasmid unnamed"/>
</dbReference>
<geneLocation type="plasmid" evidence="3"/>
<dbReference type="KEGG" id="bcai:K788_0007017"/>